<name>A0A833SSV2_PHYIN</name>
<keyword evidence="3" id="KW-1185">Reference proteome</keyword>
<gene>
    <name evidence="2" type="ORF">GN244_ATG10333</name>
</gene>
<dbReference type="AlphaFoldDB" id="A0A833SSV2"/>
<sequence length="314" mass="34871">MSLPTTYNVRNNKASLVGSWVEEDALRDKTGNASRKESWIEPTYERVLLDDKPATITCSSHASEITSPLFETTLRASHRYAGYAAAKPGSGPRKFLRGQLLAETAQRLHSKQRAREREEQQLDCHEAALTTIASSYLPVDTSALVKEPIPRGRDGSLARHHLTKAQTDSIDQMKPDLVQSTTVTSVHQRSALRGLLTLLKGDPDTTRRLLDTLRHGSDARADQPQQEEEREYIGLHDFRTAFVAAEAALPANSAVRGLMTDKEVIHIFVYFDVDSIGAMKLLSVVEFCGGKFPFVSPKTLPWNPYTRTLPATNC</sequence>
<protein>
    <submittedName>
        <fullName evidence="2">Uncharacterized protein</fullName>
    </submittedName>
</protein>
<proteinExistence type="predicted"/>
<evidence type="ECO:0000256" key="1">
    <source>
        <dbReference type="SAM" id="Coils"/>
    </source>
</evidence>
<evidence type="ECO:0000313" key="2">
    <source>
        <dbReference type="EMBL" id="KAF4037599.1"/>
    </source>
</evidence>
<evidence type="ECO:0000313" key="3">
    <source>
        <dbReference type="Proteomes" id="UP000602510"/>
    </source>
</evidence>
<dbReference type="Proteomes" id="UP000602510">
    <property type="component" value="Unassembled WGS sequence"/>
</dbReference>
<feature type="coiled-coil region" evidence="1">
    <location>
        <begin position="101"/>
        <end position="128"/>
    </location>
</feature>
<organism evidence="2 3">
    <name type="scientific">Phytophthora infestans</name>
    <name type="common">Potato late blight agent</name>
    <name type="synonym">Botrytis infestans</name>
    <dbReference type="NCBI Taxonomy" id="4787"/>
    <lineage>
        <taxon>Eukaryota</taxon>
        <taxon>Sar</taxon>
        <taxon>Stramenopiles</taxon>
        <taxon>Oomycota</taxon>
        <taxon>Peronosporomycetes</taxon>
        <taxon>Peronosporales</taxon>
        <taxon>Peronosporaceae</taxon>
        <taxon>Phytophthora</taxon>
    </lineage>
</organism>
<comment type="caution">
    <text evidence="2">The sequence shown here is derived from an EMBL/GenBank/DDBJ whole genome shotgun (WGS) entry which is preliminary data.</text>
</comment>
<dbReference type="EMBL" id="WSZM01000237">
    <property type="protein sequence ID" value="KAF4037599.1"/>
    <property type="molecule type" value="Genomic_DNA"/>
</dbReference>
<accession>A0A833SSV2</accession>
<reference evidence="2" key="1">
    <citation type="submission" date="2020-04" db="EMBL/GenBank/DDBJ databases">
        <title>Hybrid Assembly of Korean Phytophthora infestans isolates.</title>
        <authorList>
            <person name="Prokchorchik M."/>
            <person name="Lee Y."/>
            <person name="Seo J."/>
            <person name="Cho J.-H."/>
            <person name="Park Y.-E."/>
            <person name="Jang D.-C."/>
            <person name="Im J.-S."/>
            <person name="Choi J.-G."/>
            <person name="Park H.-J."/>
            <person name="Lee G.-B."/>
            <person name="Lee Y.-G."/>
            <person name="Hong S.-Y."/>
            <person name="Cho K."/>
            <person name="Sohn K.H."/>
        </authorList>
    </citation>
    <scope>NUCLEOTIDE SEQUENCE</scope>
    <source>
        <strain evidence="2">KR_1_A1</strain>
    </source>
</reference>
<keyword evidence="1" id="KW-0175">Coiled coil</keyword>